<dbReference type="EMBL" id="JAXCEH010000019">
    <property type="protein sequence ID" value="MFA1557109.1"/>
    <property type="molecule type" value="Genomic_DNA"/>
</dbReference>
<reference evidence="1 2" key="1">
    <citation type="submission" date="2023-11" db="EMBL/GenBank/DDBJ databases">
        <title>Actinomadura monticuli sp. nov., isolated from volcanic ash.</title>
        <authorList>
            <person name="Lee S.D."/>
            <person name="Yang H."/>
            <person name="Kim I.S."/>
        </authorList>
    </citation>
    <scope>NUCLEOTIDE SEQUENCE [LARGE SCALE GENOMIC DNA]</scope>
    <source>
        <strain evidence="1 2">DSM 45346</strain>
    </source>
</reference>
<dbReference type="RefSeq" id="WP_371943980.1">
    <property type="nucleotide sequence ID" value="NZ_JAXCEH010000019.1"/>
</dbReference>
<sequence length="209" mass="22739">MQPVLEVYRPEDFTLWPVAGSEPFGYLPLSGTLLPIEVGTAVMRIAEANDIDPEDGRPPRPADPLGAFLHGLLTMEPLFAPGGLRVIDTATGITLLPGCCSGIEDWREWWSVVDGRASSGFLGHDPDPCAERHGDVVRMIVDVERDDSPMIELPTADLRRLLAGVERDLIAFHRLAASWAERYVPDRAAPLAAALGRALDVLPEGSQRV</sequence>
<keyword evidence="2" id="KW-1185">Reference proteome</keyword>
<evidence type="ECO:0000313" key="1">
    <source>
        <dbReference type="EMBL" id="MFA1557109.1"/>
    </source>
</evidence>
<evidence type="ECO:0000313" key="2">
    <source>
        <dbReference type="Proteomes" id="UP001569904"/>
    </source>
</evidence>
<name>A0ABV4R2N5_9ACTN</name>
<gene>
    <name evidence="1" type="ORF">SM436_25820</name>
</gene>
<proteinExistence type="predicted"/>
<dbReference type="Proteomes" id="UP001569904">
    <property type="component" value="Unassembled WGS sequence"/>
</dbReference>
<comment type="caution">
    <text evidence="1">The sequence shown here is derived from an EMBL/GenBank/DDBJ whole genome shotgun (WGS) entry which is preliminary data.</text>
</comment>
<organism evidence="1 2">
    <name type="scientific">Actinomadura chokoriensis</name>
    <dbReference type="NCBI Taxonomy" id="454156"/>
    <lineage>
        <taxon>Bacteria</taxon>
        <taxon>Bacillati</taxon>
        <taxon>Actinomycetota</taxon>
        <taxon>Actinomycetes</taxon>
        <taxon>Streptosporangiales</taxon>
        <taxon>Thermomonosporaceae</taxon>
        <taxon>Actinomadura</taxon>
    </lineage>
</organism>
<accession>A0ABV4R2N5</accession>
<protein>
    <submittedName>
        <fullName evidence="1">Uncharacterized protein</fullName>
    </submittedName>
</protein>